<protein>
    <recommendedName>
        <fullName evidence="4">SpoVA protein</fullName>
    </recommendedName>
</protein>
<evidence type="ECO:0000313" key="2">
    <source>
        <dbReference type="EMBL" id="KXG78132.1"/>
    </source>
</evidence>
<feature type="transmembrane region" description="Helical" evidence="1">
    <location>
        <begin position="31"/>
        <end position="49"/>
    </location>
</feature>
<feature type="transmembrane region" description="Helical" evidence="1">
    <location>
        <begin position="6"/>
        <end position="24"/>
    </location>
</feature>
<gene>
    <name evidence="2" type="ORF">AN618_05240</name>
</gene>
<dbReference type="InParanoid" id="A0A140LC57"/>
<dbReference type="EMBL" id="LOED01000004">
    <property type="protein sequence ID" value="KXG78132.1"/>
    <property type="molecule type" value="Genomic_DNA"/>
</dbReference>
<keyword evidence="3" id="KW-1185">Reference proteome</keyword>
<keyword evidence="1" id="KW-1133">Transmembrane helix</keyword>
<dbReference type="PANTHER" id="PTHR38450:SF2">
    <property type="entry name" value="STAGE V SPORULATION PROTEIN AEB"/>
    <property type="match status" value="1"/>
</dbReference>
<evidence type="ECO:0000256" key="1">
    <source>
        <dbReference type="SAM" id="Phobius"/>
    </source>
</evidence>
<accession>A0A140LC57</accession>
<feature type="transmembrane region" description="Helical" evidence="1">
    <location>
        <begin position="94"/>
        <end position="113"/>
    </location>
</feature>
<dbReference type="InterPro" id="IPR005562">
    <property type="entry name" value="SpoVA"/>
</dbReference>
<dbReference type="InterPro" id="IPR014204">
    <property type="entry name" value="Spore_V_AE"/>
</dbReference>
<dbReference type="AlphaFoldDB" id="A0A140LC57"/>
<comment type="caution">
    <text evidence="2">The sequence shown here is derived from an EMBL/GenBank/DDBJ whole genome shotgun (WGS) entry which is preliminary data.</text>
</comment>
<dbReference type="PANTHER" id="PTHR38450">
    <property type="entry name" value="STAGE V SPORULATION PROTEIN AC-RELATED"/>
    <property type="match status" value="1"/>
</dbReference>
<evidence type="ECO:0000313" key="3">
    <source>
        <dbReference type="Proteomes" id="UP000070427"/>
    </source>
</evidence>
<name>A0A140LC57_9FIRM</name>
<keyword evidence="1" id="KW-0812">Transmembrane</keyword>
<dbReference type="PATRIC" id="fig|520764.3.peg.554"/>
<keyword evidence="1" id="KW-0472">Membrane</keyword>
<dbReference type="FunCoup" id="A0A140LC57">
    <property type="interactions" value="44"/>
</dbReference>
<proteinExistence type="predicted"/>
<organism evidence="2 3">
    <name type="scientific">Fervidicola ferrireducens</name>
    <dbReference type="NCBI Taxonomy" id="520764"/>
    <lineage>
        <taxon>Bacteria</taxon>
        <taxon>Bacillati</taxon>
        <taxon>Bacillota</taxon>
        <taxon>Clostridia</taxon>
        <taxon>Thermosediminibacterales</taxon>
        <taxon>Thermosediminibacteraceae</taxon>
        <taxon>Fervidicola</taxon>
    </lineage>
</organism>
<dbReference type="Proteomes" id="UP000070427">
    <property type="component" value="Unassembled WGS sequence"/>
</dbReference>
<dbReference type="STRING" id="520764.AN618_05240"/>
<dbReference type="NCBIfam" id="TIGR02839">
    <property type="entry name" value="spore_V_AE"/>
    <property type="match status" value="1"/>
</dbReference>
<reference evidence="2 3" key="1">
    <citation type="submission" date="2015-12" db="EMBL/GenBank/DDBJ databases">
        <title>Draft genome sequnece of Fervidicola ferrireducens strain Y170.</title>
        <authorList>
            <person name="Patel B.K."/>
        </authorList>
    </citation>
    <scope>NUCLEOTIDE SEQUENCE [LARGE SCALE GENOMIC DNA]</scope>
    <source>
        <strain evidence="2 3">Y170</strain>
    </source>
</reference>
<sequence>MIDYIMAFLVGGLICAVGQILMDFTPLSPAHVLVVFVTLGAILSGLGLYQPLIDLAGAGASVPLPGFGHTLVKGVIDEVNKSGALGILTGGLKATAAGITAAIVFGYIMALIFNPKPK</sequence>
<evidence type="ECO:0008006" key="4">
    <source>
        <dbReference type="Google" id="ProtNLM"/>
    </source>
</evidence>
<dbReference type="Pfam" id="PF03862">
    <property type="entry name" value="SpoVAC_SpoVAEB"/>
    <property type="match status" value="1"/>
</dbReference>